<name>A0A9P0Q3B2_ACAOB</name>
<proteinExistence type="predicted"/>
<evidence type="ECO:0000313" key="2">
    <source>
        <dbReference type="Proteomes" id="UP001152888"/>
    </source>
</evidence>
<dbReference type="OrthoDB" id="7570424at2759"/>
<comment type="caution">
    <text evidence="1">The sequence shown here is derived from an EMBL/GenBank/DDBJ whole genome shotgun (WGS) entry which is preliminary data.</text>
</comment>
<keyword evidence="2" id="KW-1185">Reference proteome</keyword>
<gene>
    <name evidence="1" type="ORF">ACAOBT_LOCUS30697</name>
</gene>
<dbReference type="EMBL" id="CAKOFQ010007865">
    <property type="protein sequence ID" value="CAH2009230.1"/>
    <property type="molecule type" value="Genomic_DNA"/>
</dbReference>
<sequence length="15" mass="1770">MTMQTNSSRTSSEYF</sequence>
<organism evidence="1 2">
    <name type="scientific">Acanthoscelides obtectus</name>
    <name type="common">Bean weevil</name>
    <name type="synonym">Bruchus obtectus</name>
    <dbReference type="NCBI Taxonomy" id="200917"/>
    <lineage>
        <taxon>Eukaryota</taxon>
        <taxon>Metazoa</taxon>
        <taxon>Ecdysozoa</taxon>
        <taxon>Arthropoda</taxon>
        <taxon>Hexapoda</taxon>
        <taxon>Insecta</taxon>
        <taxon>Pterygota</taxon>
        <taxon>Neoptera</taxon>
        <taxon>Endopterygota</taxon>
        <taxon>Coleoptera</taxon>
        <taxon>Polyphaga</taxon>
        <taxon>Cucujiformia</taxon>
        <taxon>Chrysomeloidea</taxon>
        <taxon>Chrysomelidae</taxon>
        <taxon>Bruchinae</taxon>
        <taxon>Bruchini</taxon>
        <taxon>Acanthoscelides</taxon>
    </lineage>
</organism>
<evidence type="ECO:0000313" key="1">
    <source>
        <dbReference type="EMBL" id="CAH2009230.1"/>
    </source>
</evidence>
<reference evidence="1" key="1">
    <citation type="submission" date="2022-03" db="EMBL/GenBank/DDBJ databases">
        <authorList>
            <person name="Sayadi A."/>
        </authorList>
    </citation>
    <scope>NUCLEOTIDE SEQUENCE</scope>
</reference>
<dbReference type="Proteomes" id="UP001152888">
    <property type="component" value="Unassembled WGS sequence"/>
</dbReference>
<accession>A0A9P0Q3B2</accession>
<protein>
    <submittedName>
        <fullName evidence="1">Uncharacterized protein</fullName>
    </submittedName>
</protein>